<organism evidence="2 3">
    <name type="scientific">Sorangium cellulosum So0157-2</name>
    <dbReference type="NCBI Taxonomy" id="1254432"/>
    <lineage>
        <taxon>Bacteria</taxon>
        <taxon>Pseudomonadati</taxon>
        <taxon>Myxococcota</taxon>
        <taxon>Polyangia</taxon>
        <taxon>Polyangiales</taxon>
        <taxon>Polyangiaceae</taxon>
        <taxon>Sorangium</taxon>
    </lineage>
</organism>
<protein>
    <submittedName>
        <fullName evidence="2">Uncharacterized protein</fullName>
    </submittedName>
</protein>
<evidence type="ECO:0000313" key="3">
    <source>
        <dbReference type="Proteomes" id="UP000014803"/>
    </source>
</evidence>
<dbReference type="Proteomes" id="UP000014803">
    <property type="component" value="Chromosome"/>
</dbReference>
<dbReference type="EMBL" id="CP003969">
    <property type="protein sequence ID" value="AGP36557.1"/>
    <property type="molecule type" value="Genomic_DNA"/>
</dbReference>
<dbReference type="AlphaFoldDB" id="S4XTP7"/>
<dbReference type="PATRIC" id="fig|1254432.3.peg.4496"/>
<accession>S4XTP7</accession>
<sequence length="75" mass="8123">MAASAWSAVHLQEHAADRRPLRSGRCGAPWSTDIPARAHGVLLDVRSLDGERRITEKLPSVSRTIASTSESDMSP</sequence>
<feature type="compositionally biased region" description="Basic and acidic residues" evidence="1">
    <location>
        <begin position="11"/>
        <end position="20"/>
    </location>
</feature>
<name>S4XTP7_SORCE</name>
<reference evidence="2 3" key="1">
    <citation type="journal article" date="2013" name="Sci. Rep.">
        <title>Extraordinary expansion of a Sorangium cellulosum genome from an alkaline milieu.</title>
        <authorList>
            <person name="Han K."/>
            <person name="Li Z.F."/>
            <person name="Peng R."/>
            <person name="Zhu L.P."/>
            <person name="Zhou T."/>
            <person name="Wang L.G."/>
            <person name="Li S.G."/>
            <person name="Zhang X.B."/>
            <person name="Hu W."/>
            <person name="Wu Z.H."/>
            <person name="Qin N."/>
            <person name="Li Y.Z."/>
        </authorList>
    </citation>
    <scope>NUCLEOTIDE SEQUENCE [LARGE SCALE GENOMIC DNA]</scope>
    <source>
        <strain evidence="2 3">So0157-2</strain>
    </source>
</reference>
<dbReference type="KEGG" id="scu:SCE1572_19885"/>
<proteinExistence type="predicted"/>
<dbReference type="HOGENOM" id="CLU_2669128_0_0_7"/>
<feature type="region of interest" description="Disordered" evidence="1">
    <location>
        <begin position="1"/>
        <end position="24"/>
    </location>
</feature>
<evidence type="ECO:0000256" key="1">
    <source>
        <dbReference type="SAM" id="MobiDB-lite"/>
    </source>
</evidence>
<gene>
    <name evidence="2" type="ORF">SCE1572_19885</name>
</gene>
<evidence type="ECO:0000313" key="2">
    <source>
        <dbReference type="EMBL" id="AGP36557.1"/>
    </source>
</evidence>